<evidence type="ECO:0000256" key="3">
    <source>
        <dbReference type="ARBA" id="ARBA00022821"/>
    </source>
</evidence>
<evidence type="ECO:0000256" key="4">
    <source>
        <dbReference type="PROSITE-ProRule" id="PRU00285"/>
    </source>
</evidence>
<comment type="subcellular location">
    <subcellularLocation>
        <location evidence="1">Cell membrane</location>
        <topology evidence="1">Single-pass membrane protein</topology>
    </subcellularLocation>
</comment>
<keyword evidence="8" id="KW-0472">Membrane</keyword>
<evidence type="ECO:0000256" key="8">
    <source>
        <dbReference type="SAM" id="Phobius"/>
    </source>
</evidence>
<dbReference type="SUPFAM" id="SSF49764">
    <property type="entry name" value="HSP20-like chaperones"/>
    <property type="match status" value="1"/>
</dbReference>
<accession>A0AA41UWZ6</accession>
<gene>
    <name evidence="10" type="ORF">MKW94_018646</name>
</gene>
<name>A0AA41UWZ6_PAPNU</name>
<keyword evidence="11" id="KW-1185">Reference proteome</keyword>
<dbReference type="InterPro" id="IPR008978">
    <property type="entry name" value="HSP20-like_chaperone"/>
</dbReference>
<dbReference type="Gene3D" id="2.60.40.790">
    <property type="match status" value="1"/>
</dbReference>
<dbReference type="CDD" id="cd00298">
    <property type="entry name" value="ACD_sHsps_p23-like"/>
    <property type="match status" value="1"/>
</dbReference>
<dbReference type="Pfam" id="PF00011">
    <property type="entry name" value="HSP20"/>
    <property type="match status" value="1"/>
</dbReference>
<keyword evidence="2" id="KW-1003">Cell membrane</keyword>
<comment type="caution">
    <text evidence="10">The sequence shown here is derived from an EMBL/GenBank/DDBJ whole genome shotgun (WGS) entry which is preliminary data.</text>
</comment>
<protein>
    <recommendedName>
        <fullName evidence="9">SHSP domain-containing protein</fullName>
    </recommendedName>
</protein>
<feature type="compositionally biased region" description="Basic and acidic residues" evidence="7">
    <location>
        <begin position="303"/>
        <end position="319"/>
    </location>
</feature>
<dbReference type="EMBL" id="JAJJMA010013064">
    <property type="protein sequence ID" value="MCL7022611.1"/>
    <property type="molecule type" value="Genomic_DNA"/>
</dbReference>
<evidence type="ECO:0000256" key="1">
    <source>
        <dbReference type="ARBA" id="ARBA00004162"/>
    </source>
</evidence>
<proteinExistence type="inferred from homology"/>
<evidence type="ECO:0000256" key="7">
    <source>
        <dbReference type="SAM" id="MobiDB-lite"/>
    </source>
</evidence>
<keyword evidence="6" id="KW-0175">Coiled coil</keyword>
<dbReference type="InterPro" id="IPR002068">
    <property type="entry name" value="A-crystallin/Hsp20_dom"/>
</dbReference>
<evidence type="ECO:0000313" key="10">
    <source>
        <dbReference type="EMBL" id="MCL7022611.1"/>
    </source>
</evidence>
<evidence type="ECO:0000259" key="9">
    <source>
        <dbReference type="PROSITE" id="PS01031"/>
    </source>
</evidence>
<dbReference type="PANTHER" id="PTHR43670:SF34">
    <property type="entry name" value="HSP20-LIKE CHAPERONES SUPERFAMILY PROTEIN"/>
    <property type="match status" value="1"/>
</dbReference>
<evidence type="ECO:0000313" key="11">
    <source>
        <dbReference type="Proteomes" id="UP001177140"/>
    </source>
</evidence>
<feature type="coiled-coil region" evidence="6">
    <location>
        <begin position="138"/>
        <end position="165"/>
    </location>
</feature>
<evidence type="ECO:0000256" key="5">
    <source>
        <dbReference type="RuleBase" id="RU003616"/>
    </source>
</evidence>
<organism evidence="10 11">
    <name type="scientific">Papaver nudicaule</name>
    <name type="common">Iceland poppy</name>
    <dbReference type="NCBI Taxonomy" id="74823"/>
    <lineage>
        <taxon>Eukaryota</taxon>
        <taxon>Viridiplantae</taxon>
        <taxon>Streptophyta</taxon>
        <taxon>Embryophyta</taxon>
        <taxon>Tracheophyta</taxon>
        <taxon>Spermatophyta</taxon>
        <taxon>Magnoliopsida</taxon>
        <taxon>Ranunculales</taxon>
        <taxon>Papaveraceae</taxon>
        <taxon>Papaveroideae</taxon>
        <taxon>Papaver</taxon>
    </lineage>
</organism>
<dbReference type="PROSITE" id="PS01031">
    <property type="entry name" value="SHSP"/>
    <property type="match status" value="1"/>
</dbReference>
<feature type="region of interest" description="Disordered" evidence="7">
    <location>
        <begin position="202"/>
        <end position="329"/>
    </location>
</feature>
<feature type="transmembrane region" description="Helical" evidence="8">
    <location>
        <begin position="338"/>
        <end position="357"/>
    </location>
</feature>
<reference evidence="10" key="1">
    <citation type="submission" date="2022-03" db="EMBL/GenBank/DDBJ databases">
        <title>A functionally conserved STORR gene fusion in Papaver species that diverged 16.8 million years ago.</title>
        <authorList>
            <person name="Catania T."/>
        </authorList>
    </citation>
    <scope>NUCLEOTIDE SEQUENCE</scope>
    <source>
        <strain evidence="10">S-191538</strain>
    </source>
</reference>
<keyword evidence="3" id="KW-0611">Plant defense</keyword>
<feature type="domain" description="SHSP" evidence="9">
    <location>
        <begin position="24"/>
        <end position="147"/>
    </location>
</feature>
<dbReference type="Proteomes" id="UP001177140">
    <property type="component" value="Unassembled WGS sequence"/>
</dbReference>
<comment type="similarity">
    <text evidence="4 5">Belongs to the small heat shock protein (HSP20) family.</text>
</comment>
<dbReference type="GO" id="GO:0005886">
    <property type="term" value="C:plasma membrane"/>
    <property type="evidence" value="ECO:0007669"/>
    <property type="project" value="UniProtKB-SubCell"/>
</dbReference>
<feature type="compositionally biased region" description="Basic and acidic residues" evidence="7">
    <location>
        <begin position="240"/>
        <end position="251"/>
    </location>
</feature>
<evidence type="ECO:0000256" key="6">
    <source>
        <dbReference type="SAM" id="Coils"/>
    </source>
</evidence>
<feature type="compositionally biased region" description="Acidic residues" evidence="7">
    <location>
        <begin position="288"/>
        <end position="302"/>
    </location>
</feature>
<keyword evidence="8" id="KW-1133">Transmembrane helix</keyword>
<dbReference type="GO" id="GO:0006952">
    <property type="term" value="P:defense response"/>
    <property type="evidence" value="ECO:0007669"/>
    <property type="project" value="UniProtKB-KW"/>
</dbReference>
<dbReference type="GO" id="GO:0034605">
    <property type="term" value="P:cellular response to heat"/>
    <property type="evidence" value="ECO:0007669"/>
    <property type="project" value="TreeGrafter"/>
</dbReference>
<evidence type="ECO:0000256" key="2">
    <source>
        <dbReference type="ARBA" id="ARBA00022475"/>
    </source>
</evidence>
<feature type="compositionally biased region" description="Acidic residues" evidence="7">
    <location>
        <begin position="202"/>
        <end position="228"/>
    </location>
</feature>
<dbReference type="PANTHER" id="PTHR43670">
    <property type="entry name" value="HEAT SHOCK PROTEIN 26"/>
    <property type="match status" value="1"/>
</dbReference>
<keyword evidence="8" id="KW-0812">Transmembrane</keyword>
<sequence length="369" mass="42246">MELEIGLKITKTRDDGNLTTSNLRITKDGNGPVFVSSETESMFVLTAHLKGYRRERIMIDINEDGSLISISGEKTIQEMVMVRWTMYKKEAEITRFKKIFRIPNGVKLNRIKARFNEEETVLSIFMPKSKKGIQGVSIEEVIEVAEEQQQEEEKVVEEADVVQENESEKPEVMLIKNKDLESLDVPEVETREISTAIEEIPEMVTEEEDEETEMIEPGLEETPYEEAPGEVVQEPTENMRTPELETVTLKEEEVEECIEEVDKQEDPVEDTSFTSVEPVEEPLKHEDEQEPIEETIEQELEQEEMKNDDKEESPIEDPARSPTNGTSPWLQYPFGTPGFLLGSTLFGIIIALVVHFLNENKKLKKYGTS</sequence>
<dbReference type="AlphaFoldDB" id="A0AA41UWZ6"/>